<comment type="caution">
    <text evidence="10">The sequence shown here is derived from an EMBL/GenBank/DDBJ whole genome shotgun (WGS) entry which is preliminary data.</text>
</comment>
<accession>A0ABR5N6W1</accession>
<dbReference type="InterPro" id="IPR046953">
    <property type="entry name" value="Spore_GerAC-like_C"/>
</dbReference>
<keyword evidence="3" id="KW-0309">Germination</keyword>
<evidence type="ECO:0000313" key="11">
    <source>
        <dbReference type="Proteomes" id="UP000051063"/>
    </source>
</evidence>
<organism evidence="10 11">
    <name type="scientific">Brevibacillus choshinensis</name>
    <dbReference type="NCBI Taxonomy" id="54911"/>
    <lineage>
        <taxon>Bacteria</taxon>
        <taxon>Bacillati</taxon>
        <taxon>Bacillota</taxon>
        <taxon>Bacilli</taxon>
        <taxon>Bacillales</taxon>
        <taxon>Paenibacillaceae</taxon>
        <taxon>Brevibacillus</taxon>
    </lineage>
</organism>
<dbReference type="Pfam" id="PF05504">
    <property type="entry name" value="Spore_GerAC"/>
    <property type="match status" value="1"/>
</dbReference>
<evidence type="ECO:0000256" key="1">
    <source>
        <dbReference type="ARBA" id="ARBA00004635"/>
    </source>
</evidence>
<dbReference type="Gene3D" id="3.30.300.210">
    <property type="entry name" value="Nutrient germinant receptor protein C, domain 3"/>
    <property type="match status" value="1"/>
</dbReference>
<reference evidence="10 11" key="1">
    <citation type="submission" date="2015-09" db="EMBL/GenBank/DDBJ databases">
        <title>Genome sequencing project for genomic taxonomy and phylogenomics of Bacillus-like bacteria.</title>
        <authorList>
            <person name="Liu B."/>
            <person name="Wang J."/>
            <person name="Zhu Y."/>
            <person name="Liu G."/>
            <person name="Chen Q."/>
            <person name="Chen Z."/>
            <person name="Lan J."/>
            <person name="Che J."/>
            <person name="Ge C."/>
            <person name="Shi H."/>
            <person name="Pan Z."/>
            <person name="Liu X."/>
        </authorList>
    </citation>
    <scope>NUCLEOTIDE SEQUENCE [LARGE SCALE GENOMIC DNA]</scope>
    <source>
        <strain evidence="10 11">DSM 8552</strain>
    </source>
</reference>
<evidence type="ECO:0000256" key="7">
    <source>
        <dbReference type="ARBA" id="ARBA00023288"/>
    </source>
</evidence>
<keyword evidence="5" id="KW-0472">Membrane</keyword>
<sequence length="386" mass="43540">MKRLGIFMSVALIAVICLGGCAPEFEKPSLEDMAMIGVIGFDYTGDQDVKVSVSIPVPSSRDKEMTQTYTTNASVTSEAMVMLSTMAERTMSLSQLRVILFSEEYARKVGLSKVLLDLYRNPIVGENVFVAIVKGRAEDVIRGEFKHKPELNTYLNNLLRPRVETAFTSFASIKDFVYMLTSEVCDPNLPYLVKRGEDVEVWRVALFRGDKMIDYMSQREGKLVQAMVGRGRLPRMNFTFPKKEKKGTKIEGVSAEKSSEQKEEQIVLDFVWAKGRVRSNGSQTKPLIHISLEMRASLVGYTGTKDLEKKAQFDALKTQLEAQIKKEATLMLDRLQKANIDPAQLEESLRQKYHGAWNRTVGLKLYQKAEFDVQVSIEIIGFGTMD</sequence>
<keyword evidence="11" id="KW-1185">Reference proteome</keyword>
<evidence type="ECO:0000259" key="9">
    <source>
        <dbReference type="Pfam" id="PF25198"/>
    </source>
</evidence>
<proteinExistence type="inferred from homology"/>
<gene>
    <name evidence="10" type="ORF">AN963_14120</name>
</gene>
<dbReference type="InterPro" id="IPR008844">
    <property type="entry name" value="Spore_GerAC-like"/>
</dbReference>
<dbReference type="InterPro" id="IPR057336">
    <property type="entry name" value="GerAC_N"/>
</dbReference>
<comment type="similarity">
    <text evidence="2">Belongs to the GerABKC lipoprotein family.</text>
</comment>
<evidence type="ECO:0000256" key="5">
    <source>
        <dbReference type="ARBA" id="ARBA00023136"/>
    </source>
</evidence>
<evidence type="ECO:0000256" key="2">
    <source>
        <dbReference type="ARBA" id="ARBA00007886"/>
    </source>
</evidence>
<dbReference type="RefSeq" id="WP_055745199.1">
    <property type="nucleotide sequence ID" value="NZ_LJJB01000010.1"/>
</dbReference>
<keyword evidence="6" id="KW-0564">Palmitate</keyword>
<dbReference type="Pfam" id="PF25198">
    <property type="entry name" value="Spore_GerAC_N"/>
    <property type="match status" value="1"/>
</dbReference>
<feature type="domain" description="Spore germination protein N-terminal" evidence="9">
    <location>
        <begin position="29"/>
        <end position="192"/>
    </location>
</feature>
<dbReference type="PANTHER" id="PTHR35789">
    <property type="entry name" value="SPORE GERMINATION PROTEIN B3"/>
    <property type="match status" value="1"/>
</dbReference>
<comment type="subcellular location">
    <subcellularLocation>
        <location evidence="1">Membrane</location>
        <topology evidence="1">Lipid-anchor</topology>
    </subcellularLocation>
</comment>
<dbReference type="EMBL" id="LJJB01000010">
    <property type="protein sequence ID" value="KQL46124.1"/>
    <property type="molecule type" value="Genomic_DNA"/>
</dbReference>
<evidence type="ECO:0000259" key="8">
    <source>
        <dbReference type="Pfam" id="PF05504"/>
    </source>
</evidence>
<dbReference type="PANTHER" id="PTHR35789:SF1">
    <property type="entry name" value="SPORE GERMINATION PROTEIN B3"/>
    <property type="match status" value="1"/>
</dbReference>
<keyword evidence="7" id="KW-0449">Lipoprotein</keyword>
<evidence type="ECO:0000256" key="3">
    <source>
        <dbReference type="ARBA" id="ARBA00022544"/>
    </source>
</evidence>
<protein>
    <submittedName>
        <fullName evidence="10">Spore gernimation protein</fullName>
    </submittedName>
</protein>
<evidence type="ECO:0000313" key="10">
    <source>
        <dbReference type="EMBL" id="KQL46124.1"/>
    </source>
</evidence>
<feature type="domain" description="Spore germination GerAC-like C-terminal" evidence="8">
    <location>
        <begin position="204"/>
        <end position="383"/>
    </location>
</feature>
<keyword evidence="4" id="KW-0732">Signal</keyword>
<dbReference type="Proteomes" id="UP000051063">
    <property type="component" value="Unassembled WGS sequence"/>
</dbReference>
<evidence type="ECO:0000256" key="6">
    <source>
        <dbReference type="ARBA" id="ARBA00023139"/>
    </source>
</evidence>
<evidence type="ECO:0000256" key="4">
    <source>
        <dbReference type="ARBA" id="ARBA00022729"/>
    </source>
</evidence>
<name>A0ABR5N6W1_BRECH</name>
<dbReference type="InterPro" id="IPR038501">
    <property type="entry name" value="Spore_GerAC_C_sf"/>
</dbReference>